<evidence type="ECO:0000313" key="2">
    <source>
        <dbReference type="EMBL" id="MBR1138509.1"/>
    </source>
</evidence>
<dbReference type="PANTHER" id="PTHR32063">
    <property type="match status" value="1"/>
</dbReference>
<dbReference type="EMBL" id="JAFCLK010000021">
    <property type="protein sequence ID" value="MBR1138509.1"/>
    <property type="molecule type" value="Genomic_DNA"/>
</dbReference>
<dbReference type="Gene3D" id="3.30.2090.10">
    <property type="entry name" value="Multidrug efflux transporter AcrB TolC docking domain, DN and DC subdomains"/>
    <property type="match status" value="2"/>
</dbReference>
<dbReference type="InterPro" id="IPR027463">
    <property type="entry name" value="AcrB_DN_DC_subdom"/>
</dbReference>
<dbReference type="InterPro" id="IPR001036">
    <property type="entry name" value="Acrflvin-R"/>
</dbReference>
<evidence type="ECO:0000313" key="3">
    <source>
        <dbReference type="Proteomes" id="UP001314635"/>
    </source>
</evidence>
<feature type="transmembrane region" description="Helical" evidence="1">
    <location>
        <begin position="462"/>
        <end position="485"/>
    </location>
</feature>
<organism evidence="2 3">
    <name type="scientific">Bradyrhizobium denitrificans</name>
    <dbReference type="NCBI Taxonomy" id="2734912"/>
    <lineage>
        <taxon>Bacteria</taxon>
        <taxon>Pseudomonadati</taxon>
        <taxon>Pseudomonadota</taxon>
        <taxon>Alphaproteobacteria</taxon>
        <taxon>Hyphomicrobiales</taxon>
        <taxon>Nitrobacteraceae</taxon>
        <taxon>Bradyrhizobium</taxon>
    </lineage>
</organism>
<name>A0ABS5GB62_9BRAD</name>
<dbReference type="Gene3D" id="3.30.70.1320">
    <property type="entry name" value="Multidrug efflux transporter AcrB pore domain like"/>
    <property type="match status" value="1"/>
</dbReference>
<dbReference type="SUPFAM" id="SSF82714">
    <property type="entry name" value="Multidrug efflux transporter AcrB TolC docking domain, DN and DC subdomains"/>
    <property type="match status" value="2"/>
</dbReference>
<feature type="transmembrane region" description="Helical" evidence="1">
    <location>
        <begin position="848"/>
        <end position="866"/>
    </location>
</feature>
<feature type="transmembrane region" description="Helical" evidence="1">
    <location>
        <begin position="335"/>
        <end position="352"/>
    </location>
</feature>
<dbReference type="RefSeq" id="WP_172242849.1">
    <property type="nucleotide sequence ID" value="NZ_JABFDP010000044.1"/>
</dbReference>
<feature type="transmembrane region" description="Helical" evidence="1">
    <location>
        <begin position="977"/>
        <end position="1003"/>
    </location>
</feature>
<proteinExistence type="predicted"/>
<feature type="transmembrane region" description="Helical" evidence="1">
    <location>
        <begin position="386"/>
        <end position="410"/>
    </location>
</feature>
<dbReference type="Gene3D" id="1.20.1640.10">
    <property type="entry name" value="Multidrug efflux transporter AcrB transmembrane domain"/>
    <property type="match status" value="2"/>
</dbReference>
<evidence type="ECO:0000256" key="1">
    <source>
        <dbReference type="SAM" id="Phobius"/>
    </source>
</evidence>
<feature type="transmembrane region" description="Helical" evidence="1">
    <location>
        <begin position="945"/>
        <end position="965"/>
    </location>
</feature>
<keyword evidence="1" id="KW-1133">Transmembrane helix</keyword>
<accession>A0ABS5GB62</accession>
<dbReference type="PANTHER" id="PTHR32063:SF78">
    <property type="entry name" value="ACRB_ACRD_ACRF FAMILY PROTEIN"/>
    <property type="match status" value="1"/>
</dbReference>
<keyword evidence="3" id="KW-1185">Reference proteome</keyword>
<dbReference type="SUPFAM" id="SSF82693">
    <property type="entry name" value="Multidrug efflux transporter AcrB pore domain, PN1, PN2, PC1 and PC2 subdomains"/>
    <property type="match status" value="3"/>
</dbReference>
<dbReference type="Pfam" id="PF00873">
    <property type="entry name" value="ACR_tran"/>
    <property type="match status" value="1"/>
</dbReference>
<reference evidence="3" key="1">
    <citation type="journal article" date="2021" name="ISME J.">
        <title>Evolutionary origin and ecological implication of a unique nif island in free-living Bradyrhizobium lineages.</title>
        <authorList>
            <person name="Tao J."/>
        </authorList>
    </citation>
    <scope>NUCLEOTIDE SEQUENCE [LARGE SCALE GENOMIC DNA]</scope>
    <source>
        <strain evidence="3">SZCCT0094</strain>
    </source>
</reference>
<dbReference type="PRINTS" id="PR00702">
    <property type="entry name" value="ACRIFLAVINRP"/>
</dbReference>
<dbReference type="Gene3D" id="3.30.70.1430">
    <property type="entry name" value="Multidrug efflux transporter AcrB pore domain"/>
    <property type="match status" value="2"/>
</dbReference>
<protein>
    <submittedName>
        <fullName evidence="2">Efflux RND transporter permease subunit</fullName>
    </submittedName>
</protein>
<keyword evidence="1" id="KW-0472">Membrane</keyword>
<feature type="transmembrane region" description="Helical" evidence="1">
    <location>
        <begin position="899"/>
        <end position="924"/>
    </location>
</feature>
<keyword evidence="1" id="KW-0812">Transmembrane</keyword>
<sequence length="1029" mass="110575">MNISTPFIERPVATSLLMLGFVLLGVVAFAQLPIASLPSVERPTVVVNAPFPGASPGTVASALTQPLGRSISLIPGVAEMYSTSELGSATIIVQFDLKKSLDAAYGAVQAAMKNAAPDLPKGPWPAYAFKANPNGFAAISLAMTSDVVPMTDVYNYADSVVSPKLSELPGVARVYIYGADRHAVRIQVSPDLLATMNLSMDRVRLAIVAASQNLPKGSIAVDGQRYVIEAEDQLLWADDYRDLIVSWRNGSPVRLADIAKVSDSVVNSRLAGWYGTQRAVILYVYKQPDANIVATVDAIKAMIPQFQAWLPPSVKLRTVYDRTTLIRAAVHDVEHTLLIAVVLVVVIISVFLRRLTATLIPAITIPVSLAATLGAMYLFNFSLDNLSLMALTIATGFVVDDAVIVIENIIRRMELGESALDATIRGSQQMGFTVVSVTAALMAAMIPVLFMSDIVGRYFLEFGATVVIAIVASALISLSLTPTLCSRWLATRAQPQPSVSRIGAALARGYCFCLDWSLRHRGTLLAASALVTGGSVWLYLDLPKAFMPTQDTGVMLVRIVAPSSISFGAMEECQRAVGEALLEDPAVAALNSYISDSPRSVGQMIVALKPLESGRPPIERVIERLRDRAGTINGVRTVFVPLQDLNVGAQGSAARYQYTMFGVDEDQVHGAAETMARRMRNIPNLVDMVPDWETGGLQAGLTISRTRAAALGVTAKGIDNALNDAFGQRQINLLYYPTNYGRVIYEIPPELATDPSIFARLYVPSATGAVVPLTALTVPKRARSAMWMHHSSQFPSRTVSFDVKSNGSVKQLLDAIRAEEVAAGFPDGVRAEFRGLAKEVEASSQRQISLFALALITIYVFLGILYESYIHPLTILSTLPSTAFGALLALKITSVPFSLITTIACILVVGLVMKNAIMMVDFALDLQRTSDLPARDAIRLAAAQRVRPIVMTTLTGILSAIPVAIGTGPGHELRQPLGIAIVGGLAVSQALTLLTTPVVFIVMDSISGLIRSRTVEAKMSHRDKFSTDR</sequence>
<dbReference type="Gene3D" id="3.30.70.1440">
    <property type="entry name" value="Multidrug efflux transporter AcrB pore domain"/>
    <property type="match status" value="1"/>
</dbReference>
<feature type="transmembrane region" description="Helical" evidence="1">
    <location>
        <begin position="431"/>
        <end position="450"/>
    </location>
</feature>
<dbReference type="SUPFAM" id="SSF82866">
    <property type="entry name" value="Multidrug efflux transporter AcrB transmembrane domain"/>
    <property type="match status" value="2"/>
</dbReference>
<feature type="transmembrane region" description="Helical" evidence="1">
    <location>
        <begin position="359"/>
        <end position="380"/>
    </location>
</feature>
<gene>
    <name evidence="2" type="ORF">JQ619_22350</name>
</gene>
<comment type="caution">
    <text evidence="2">The sequence shown here is derived from an EMBL/GenBank/DDBJ whole genome shotgun (WGS) entry which is preliminary data.</text>
</comment>
<dbReference type="Proteomes" id="UP001314635">
    <property type="component" value="Unassembled WGS sequence"/>
</dbReference>